<feature type="non-terminal residue" evidence="1">
    <location>
        <position position="80"/>
    </location>
</feature>
<protein>
    <submittedName>
        <fullName evidence="1">Uncharacterized protein</fullName>
    </submittedName>
</protein>
<accession>A0A0B6ZV75</accession>
<feature type="non-terminal residue" evidence="1">
    <location>
        <position position="1"/>
    </location>
</feature>
<dbReference type="AlphaFoldDB" id="A0A0B6ZV75"/>
<proteinExistence type="predicted"/>
<gene>
    <name evidence="1" type="primary">ORF82742</name>
</gene>
<reference evidence="1" key="1">
    <citation type="submission" date="2014-12" db="EMBL/GenBank/DDBJ databases">
        <title>Insight into the proteome of Arion vulgaris.</title>
        <authorList>
            <person name="Aradska J."/>
            <person name="Bulat T."/>
            <person name="Smidak R."/>
            <person name="Sarate P."/>
            <person name="Gangsoo J."/>
            <person name="Sialana F."/>
            <person name="Bilban M."/>
            <person name="Lubec G."/>
        </authorList>
    </citation>
    <scope>NUCLEOTIDE SEQUENCE</scope>
    <source>
        <tissue evidence="1">Skin</tissue>
    </source>
</reference>
<dbReference type="EMBL" id="HACG01025644">
    <property type="protein sequence ID" value="CEK72509.1"/>
    <property type="molecule type" value="Transcribed_RNA"/>
</dbReference>
<organism evidence="1">
    <name type="scientific">Arion vulgaris</name>
    <dbReference type="NCBI Taxonomy" id="1028688"/>
    <lineage>
        <taxon>Eukaryota</taxon>
        <taxon>Metazoa</taxon>
        <taxon>Spiralia</taxon>
        <taxon>Lophotrochozoa</taxon>
        <taxon>Mollusca</taxon>
        <taxon>Gastropoda</taxon>
        <taxon>Heterobranchia</taxon>
        <taxon>Euthyneura</taxon>
        <taxon>Panpulmonata</taxon>
        <taxon>Eupulmonata</taxon>
        <taxon>Stylommatophora</taxon>
        <taxon>Helicina</taxon>
        <taxon>Arionoidea</taxon>
        <taxon>Arionidae</taxon>
        <taxon>Arion</taxon>
    </lineage>
</organism>
<sequence>VLLFFAPLRAPVTYQQRQTINHTHSVLINQMSVSAQVIYMFIEFYSCMRWYKNKGHSGCAQYDKPFLLYTANLNFLEHIH</sequence>
<evidence type="ECO:0000313" key="1">
    <source>
        <dbReference type="EMBL" id="CEK72509.1"/>
    </source>
</evidence>
<name>A0A0B6ZV75_9EUPU</name>